<evidence type="ECO:0000256" key="5">
    <source>
        <dbReference type="ARBA" id="ARBA00023242"/>
    </source>
</evidence>
<organism evidence="9 10">
    <name type="scientific">Erythranthe guttata</name>
    <name type="common">Yellow monkey flower</name>
    <name type="synonym">Mimulus guttatus</name>
    <dbReference type="NCBI Taxonomy" id="4155"/>
    <lineage>
        <taxon>Eukaryota</taxon>
        <taxon>Viridiplantae</taxon>
        <taxon>Streptophyta</taxon>
        <taxon>Embryophyta</taxon>
        <taxon>Tracheophyta</taxon>
        <taxon>Spermatophyta</taxon>
        <taxon>Magnoliopsida</taxon>
        <taxon>eudicotyledons</taxon>
        <taxon>Gunneridae</taxon>
        <taxon>Pentapetalae</taxon>
        <taxon>asterids</taxon>
        <taxon>lamiids</taxon>
        <taxon>Lamiales</taxon>
        <taxon>Phrymaceae</taxon>
        <taxon>Erythranthe</taxon>
    </lineage>
</organism>
<dbReference type="PANTHER" id="PTHR47287:SF15">
    <property type="entry name" value="ZINC FINGER PROTEIN 3-LIKE"/>
    <property type="match status" value="1"/>
</dbReference>
<evidence type="ECO:0000256" key="3">
    <source>
        <dbReference type="ARBA" id="ARBA00022771"/>
    </source>
</evidence>
<evidence type="ECO:0000313" key="9">
    <source>
        <dbReference type="EMBL" id="EYU24616.1"/>
    </source>
</evidence>
<evidence type="ECO:0000256" key="4">
    <source>
        <dbReference type="ARBA" id="ARBA00022833"/>
    </source>
</evidence>
<evidence type="ECO:0000256" key="2">
    <source>
        <dbReference type="ARBA" id="ARBA00022723"/>
    </source>
</evidence>
<name>A0A022Q9J6_ERYGU</name>
<feature type="region of interest" description="Disordered" evidence="7">
    <location>
        <begin position="1"/>
        <end position="30"/>
    </location>
</feature>
<reference evidence="9 10" key="1">
    <citation type="journal article" date="2013" name="Proc. Natl. Acad. Sci. U.S.A.">
        <title>Fine-scale variation in meiotic recombination in Mimulus inferred from population shotgun sequencing.</title>
        <authorList>
            <person name="Hellsten U."/>
            <person name="Wright K.M."/>
            <person name="Jenkins J."/>
            <person name="Shu S."/>
            <person name="Yuan Y."/>
            <person name="Wessler S.R."/>
            <person name="Schmutz J."/>
            <person name="Willis J.H."/>
            <person name="Rokhsar D.S."/>
        </authorList>
    </citation>
    <scope>NUCLEOTIDE SEQUENCE [LARGE SCALE GENOMIC DNA]</scope>
    <source>
        <strain evidence="10">cv. DUN x IM62</strain>
    </source>
</reference>
<dbReference type="InterPro" id="IPR013087">
    <property type="entry name" value="Znf_C2H2_type"/>
</dbReference>
<dbReference type="PROSITE" id="PS50157">
    <property type="entry name" value="ZINC_FINGER_C2H2_2"/>
    <property type="match status" value="1"/>
</dbReference>
<dbReference type="Proteomes" id="UP000030748">
    <property type="component" value="Unassembled WGS sequence"/>
</dbReference>
<dbReference type="GO" id="GO:0008270">
    <property type="term" value="F:zinc ion binding"/>
    <property type="evidence" value="ECO:0007669"/>
    <property type="project" value="UniProtKB-KW"/>
</dbReference>
<keyword evidence="2" id="KW-0479">Metal-binding</keyword>
<evidence type="ECO:0000256" key="6">
    <source>
        <dbReference type="PROSITE-ProRule" id="PRU00042"/>
    </source>
</evidence>
<keyword evidence="5" id="KW-0539">Nucleus</keyword>
<proteinExistence type="predicted"/>
<keyword evidence="4" id="KW-0862">Zinc</keyword>
<protein>
    <recommendedName>
        <fullName evidence="8">C2H2-type domain-containing protein</fullName>
    </recommendedName>
</protein>
<dbReference type="InterPro" id="IPR044246">
    <property type="entry name" value="ZFP3-like"/>
</dbReference>
<keyword evidence="10" id="KW-1185">Reference proteome</keyword>
<feature type="compositionally biased region" description="Pro residues" evidence="7">
    <location>
        <begin position="1"/>
        <end position="10"/>
    </location>
</feature>
<evidence type="ECO:0000259" key="8">
    <source>
        <dbReference type="PROSITE" id="PS50157"/>
    </source>
</evidence>
<dbReference type="GO" id="GO:0005634">
    <property type="term" value="C:nucleus"/>
    <property type="evidence" value="ECO:0007669"/>
    <property type="project" value="UniProtKB-SubCell"/>
</dbReference>
<dbReference type="SUPFAM" id="SSF57667">
    <property type="entry name" value="beta-beta-alpha zinc fingers"/>
    <property type="match status" value="1"/>
</dbReference>
<evidence type="ECO:0000313" key="10">
    <source>
        <dbReference type="Proteomes" id="UP000030748"/>
    </source>
</evidence>
<evidence type="ECO:0000256" key="7">
    <source>
        <dbReference type="SAM" id="MobiDB-lite"/>
    </source>
</evidence>
<dbReference type="PROSITE" id="PS00028">
    <property type="entry name" value="ZINC_FINGER_C2H2_1"/>
    <property type="match status" value="1"/>
</dbReference>
<evidence type="ECO:0000256" key="1">
    <source>
        <dbReference type="ARBA" id="ARBA00004123"/>
    </source>
</evidence>
<dbReference type="EMBL" id="KI632119">
    <property type="protein sequence ID" value="EYU24616.1"/>
    <property type="molecule type" value="Genomic_DNA"/>
</dbReference>
<dbReference type="PANTHER" id="PTHR47287">
    <property type="entry name" value="C2H2 AND C2HC ZINC FINGERS SUPERFAMILY PROTEIN"/>
    <property type="match status" value="1"/>
</dbReference>
<feature type="domain" description="C2H2-type" evidence="8">
    <location>
        <begin position="36"/>
        <end position="63"/>
    </location>
</feature>
<dbReference type="GO" id="GO:0009788">
    <property type="term" value="P:negative regulation of abscisic acid-activated signaling pathway"/>
    <property type="evidence" value="ECO:0007669"/>
    <property type="project" value="InterPro"/>
</dbReference>
<sequence>MESLPPPPPYSGDQTVEQPPKTENSDHNYSKQKRVFSCNYCNRKFYSSQALGGHQNAHKRERTIAKRGGGAAAAFIHHDAAAGYGRYPVHVSSFNRSLGVQAHSMIHKPSFSAASMSYGHSGWAARKQVGSSSSGGGAARFDGGRSFSPAADGVGGFRWDSGSSRLKTSHHYHHQDELKTLDLSLKL</sequence>
<gene>
    <name evidence="9" type="ORF">MIMGU_mgv1a027026mg</name>
</gene>
<keyword evidence="3 6" id="KW-0863">Zinc-finger</keyword>
<dbReference type="FunFam" id="3.30.160.60:FF:001366">
    <property type="entry name" value="Zinc finger protein 2"/>
    <property type="match status" value="1"/>
</dbReference>
<comment type="subcellular location">
    <subcellularLocation>
        <location evidence="1">Nucleus</location>
    </subcellularLocation>
</comment>
<dbReference type="InterPro" id="IPR036236">
    <property type="entry name" value="Znf_C2H2_sf"/>
</dbReference>
<accession>A0A022Q9J6</accession>
<dbReference type="AlphaFoldDB" id="A0A022Q9J6"/>
<dbReference type="Gene3D" id="3.30.160.60">
    <property type="entry name" value="Classic Zinc Finger"/>
    <property type="match status" value="1"/>
</dbReference>